<dbReference type="EMBL" id="BAABJM010000002">
    <property type="protein sequence ID" value="GAA5056527.1"/>
    <property type="molecule type" value="Genomic_DNA"/>
</dbReference>
<dbReference type="Gene3D" id="3.40.50.720">
    <property type="entry name" value="NAD(P)-binding Rossmann-like Domain"/>
    <property type="match status" value="1"/>
</dbReference>
<keyword evidence="3" id="KW-0058">Aromatic hydrocarbons catabolism</keyword>
<dbReference type="InterPro" id="IPR000534">
    <property type="entry name" value="Semialdehyde_DH_NAD-bd"/>
</dbReference>
<dbReference type="Proteomes" id="UP001500603">
    <property type="component" value="Unassembled WGS sequence"/>
</dbReference>
<dbReference type="InterPro" id="IPR036291">
    <property type="entry name" value="NAD(P)-bd_dom_sf"/>
</dbReference>
<dbReference type="Gene3D" id="3.30.360.10">
    <property type="entry name" value="Dihydrodipicolinate Reductase, domain 2"/>
    <property type="match status" value="1"/>
</dbReference>
<dbReference type="Pfam" id="PF09290">
    <property type="entry name" value="AcetDehyd-dimer"/>
    <property type="match status" value="1"/>
</dbReference>
<gene>
    <name evidence="5" type="ORF">GCM10023318_34050</name>
</gene>
<evidence type="ECO:0000256" key="2">
    <source>
        <dbReference type="ARBA" id="ARBA00023027"/>
    </source>
</evidence>
<dbReference type="RefSeq" id="WP_345496360.1">
    <property type="nucleotide sequence ID" value="NZ_BAABJM010000002.1"/>
</dbReference>
<dbReference type="NCBIfam" id="NF006157">
    <property type="entry name" value="PRK08300.1"/>
    <property type="match status" value="1"/>
</dbReference>
<comment type="caution">
    <text evidence="5">The sequence shown here is derived from an EMBL/GenBank/DDBJ whole genome shotgun (WGS) entry which is preliminary data.</text>
</comment>
<dbReference type="NCBIfam" id="TIGR03215">
    <property type="entry name" value="ac_ald_DH_ac"/>
    <property type="match status" value="1"/>
</dbReference>
<dbReference type="SMART" id="SM00859">
    <property type="entry name" value="Semialdhyde_dh"/>
    <property type="match status" value="1"/>
</dbReference>
<dbReference type="InterPro" id="IPR003361">
    <property type="entry name" value="Acetaldehyde_dehydrogenase"/>
</dbReference>
<evidence type="ECO:0000256" key="3">
    <source>
        <dbReference type="HAMAP-Rule" id="MF_01657"/>
    </source>
</evidence>
<feature type="binding site" evidence="3">
    <location>
        <begin position="13"/>
        <end position="16"/>
    </location>
    <ligand>
        <name>NAD(+)</name>
        <dbReference type="ChEBI" id="CHEBI:57540"/>
    </ligand>
</feature>
<dbReference type="EC" id="1.2.1.10" evidence="3"/>
<evidence type="ECO:0000313" key="6">
    <source>
        <dbReference type="Proteomes" id="UP001500603"/>
    </source>
</evidence>
<feature type="binding site" evidence="3">
    <location>
        <begin position="162"/>
        <end position="170"/>
    </location>
    <ligand>
        <name>NAD(+)</name>
        <dbReference type="ChEBI" id="CHEBI:57540"/>
    </ligand>
</feature>
<reference evidence="6" key="1">
    <citation type="journal article" date="2019" name="Int. J. Syst. Evol. Microbiol.">
        <title>The Global Catalogue of Microorganisms (GCM) 10K type strain sequencing project: providing services to taxonomists for standard genome sequencing and annotation.</title>
        <authorList>
            <consortium name="The Broad Institute Genomics Platform"/>
            <consortium name="The Broad Institute Genome Sequencing Center for Infectious Disease"/>
            <person name="Wu L."/>
            <person name="Ma J."/>
        </authorList>
    </citation>
    <scope>NUCLEOTIDE SEQUENCE [LARGE SCALE GENOMIC DNA]</scope>
    <source>
        <strain evidence="6">JCM 18298</strain>
    </source>
</reference>
<dbReference type="InterPro" id="IPR015426">
    <property type="entry name" value="Acetylaldehyde_DH_C"/>
</dbReference>
<feature type="active site" description="Acyl-thioester intermediate" evidence="3">
    <location>
        <position position="131"/>
    </location>
</feature>
<evidence type="ECO:0000256" key="1">
    <source>
        <dbReference type="ARBA" id="ARBA00009244"/>
    </source>
</evidence>
<organism evidence="5 6">
    <name type="scientific">Nocardia callitridis</name>
    <dbReference type="NCBI Taxonomy" id="648753"/>
    <lineage>
        <taxon>Bacteria</taxon>
        <taxon>Bacillati</taxon>
        <taxon>Actinomycetota</taxon>
        <taxon>Actinomycetes</taxon>
        <taxon>Mycobacteriales</taxon>
        <taxon>Nocardiaceae</taxon>
        <taxon>Nocardia</taxon>
    </lineage>
</organism>
<comment type="catalytic activity">
    <reaction evidence="3">
        <text>acetaldehyde + NAD(+) + CoA = acetyl-CoA + NADH + H(+)</text>
        <dbReference type="Rhea" id="RHEA:23288"/>
        <dbReference type="ChEBI" id="CHEBI:15343"/>
        <dbReference type="ChEBI" id="CHEBI:15378"/>
        <dbReference type="ChEBI" id="CHEBI:57287"/>
        <dbReference type="ChEBI" id="CHEBI:57288"/>
        <dbReference type="ChEBI" id="CHEBI:57540"/>
        <dbReference type="ChEBI" id="CHEBI:57945"/>
        <dbReference type="EC" id="1.2.1.10"/>
    </reaction>
</comment>
<protein>
    <recommendedName>
        <fullName evidence="3">Acetaldehyde dehydrogenase</fullName>
        <ecNumber evidence="3">1.2.1.10</ecNumber>
    </recommendedName>
    <alternativeName>
        <fullName evidence="3">Acetaldehyde dehydrogenase [acetylating]</fullName>
    </alternativeName>
</protein>
<accession>A0ABP9KE46</accession>
<comment type="similarity">
    <text evidence="1 3">Belongs to the acetaldehyde dehydrogenase family.</text>
</comment>
<keyword evidence="2 3" id="KW-0520">NAD</keyword>
<dbReference type="HAMAP" id="MF_01657">
    <property type="entry name" value="Ac_ald_DH_ac"/>
    <property type="match status" value="1"/>
</dbReference>
<name>A0ABP9KE46_9NOCA</name>
<dbReference type="SUPFAM" id="SSF51735">
    <property type="entry name" value="NAD(P)-binding Rossmann-fold domains"/>
    <property type="match status" value="1"/>
</dbReference>
<evidence type="ECO:0000259" key="4">
    <source>
        <dbReference type="SMART" id="SM00859"/>
    </source>
</evidence>
<proteinExistence type="inferred from homology"/>
<feature type="binding site" evidence="3">
    <location>
        <position position="295"/>
    </location>
    <ligand>
        <name>NAD(+)</name>
        <dbReference type="ChEBI" id="CHEBI:57540"/>
    </ligand>
</feature>
<dbReference type="SUPFAM" id="SSF55347">
    <property type="entry name" value="Glyceraldehyde-3-phosphate dehydrogenase-like, C-terminal domain"/>
    <property type="match status" value="1"/>
</dbReference>
<keyword evidence="6" id="KW-1185">Reference proteome</keyword>
<feature type="domain" description="Semialdehyde dehydrogenase NAD-binding" evidence="4">
    <location>
        <begin position="7"/>
        <end position="123"/>
    </location>
</feature>
<dbReference type="PIRSF" id="PIRSF015689">
    <property type="entry name" value="Actaldh_dh_actl"/>
    <property type="match status" value="1"/>
</dbReference>
<sequence length="321" mass="34014">MSEQRTKVAIIGSGNIGTDLMIKVIRHSRFLEMGAMVGIDPDSDGLARAARLNVPTTHEGVEGLVALPGFDDIEIVFDATSAKAHQINHERLAPLGKRLIDLTPAAIGPFVVPAVNIEDHLDAPNVNMVTCGGQATIPIVAAVARVVPVAYAEIVASIASKSAGPGTRANIDEFTETTSHAIEAVGGAERGKAVIILNPAEPPLIMRDTVFCLVNAPDEDAHARIRASVTKMVGDVAAYVPGYRLKQEVQVDPIPTDQPVHTLLADGTETVPTHRVSVFLEVEGAAHYLPAYAGNLDIMTSAGLQVAERIAQNTLQKETLR</sequence>
<keyword evidence="3" id="KW-0560">Oxidoreductase</keyword>
<evidence type="ECO:0000313" key="5">
    <source>
        <dbReference type="EMBL" id="GAA5056527.1"/>
    </source>
</evidence>
<dbReference type="CDD" id="cd23933">
    <property type="entry name" value="ALDH_C"/>
    <property type="match status" value="1"/>
</dbReference>
<dbReference type="Pfam" id="PF01118">
    <property type="entry name" value="Semialdhyde_dh"/>
    <property type="match status" value="1"/>
</dbReference>